<sequence>MFDDAKNKQILSTHVPEDRVVNVKSFLRVIGNVLRHIIPNINIDMKGGSGHIDAFDDQTNLSADDGALDALQKICCELPSKYVPITEPPLSAAKAHIHTATYWIISSVVVCARQITGVVGMRHESTKLTSEALELSYLAHKISCIHEYLHSQLRLCEELKKDKKLMEAFEDFKRTVDTPQVDNLKILRDIFCKEQNLLNPDKTEVYINVLRRKYVLLLISNLDISQEEIRVLELVYKERVSSGHNYEILWLPIVDRIPRNDDYLRKFSDQKLIMPWYTLTHQFSIKPAVIKYIREVWGFVKKPIAVTLNPQGKVLCTNALNMMWIWRNSAFPFSIGKEEGLWKDKPSTLELLVRRLEPNLPTWVSQEKVVCFYGGVKMEWIESFTTKTKEVAEALDTGLEMVYVGKKNARELNMWDTKAQQRKTNATDGIMQELKTFLGFDDSKNGWAMFYNGSGEMMKANGQKVLKSMKSSDQWEKSAKQTGFIPALRKHLEENPGDNHCTRLILPGNDDRIPEKVQCAECSRPMELHFLYRCCVK</sequence>
<dbReference type="AlphaFoldDB" id="A0A9D3W9H2"/>
<protein>
    <recommendedName>
        <fullName evidence="5">Protein SIEVE ELEMENT OCCLUSION B-like</fullName>
    </recommendedName>
</protein>
<dbReference type="InterPro" id="IPR027944">
    <property type="entry name" value="SEO_C"/>
</dbReference>
<gene>
    <name evidence="3" type="ORF">J1N35_009107</name>
</gene>
<name>A0A9D3W9H2_9ROSI</name>
<dbReference type="Pfam" id="PF14576">
    <property type="entry name" value="SEO_N"/>
    <property type="match status" value="1"/>
</dbReference>
<reference evidence="3 4" key="1">
    <citation type="journal article" date="2021" name="Plant Biotechnol. J.">
        <title>Multi-omics assisted identification of the key and species-specific regulatory components of drought-tolerant mechanisms in Gossypium stocksii.</title>
        <authorList>
            <person name="Yu D."/>
            <person name="Ke L."/>
            <person name="Zhang D."/>
            <person name="Wu Y."/>
            <person name="Sun Y."/>
            <person name="Mei J."/>
            <person name="Sun J."/>
            <person name="Sun Y."/>
        </authorList>
    </citation>
    <scope>NUCLEOTIDE SEQUENCE [LARGE SCALE GENOMIC DNA]</scope>
    <source>
        <strain evidence="4">cv. E1</strain>
        <tissue evidence="3">Leaf</tissue>
    </source>
</reference>
<dbReference type="InterPro" id="IPR039299">
    <property type="entry name" value="SEOA"/>
</dbReference>
<feature type="domain" description="Sieve element occlusion N-terminal" evidence="1">
    <location>
        <begin position="77"/>
        <end position="179"/>
    </location>
</feature>
<dbReference type="InterPro" id="IPR027942">
    <property type="entry name" value="SEO_N"/>
</dbReference>
<evidence type="ECO:0008006" key="5">
    <source>
        <dbReference type="Google" id="ProtNLM"/>
    </source>
</evidence>
<keyword evidence="4" id="KW-1185">Reference proteome</keyword>
<dbReference type="PANTHER" id="PTHR33232:SF12">
    <property type="entry name" value="PROTEIN SIEVE ELEMENT OCCLUSION B-LIKE"/>
    <property type="match status" value="1"/>
</dbReference>
<dbReference type="EMBL" id="JAIQCV010000003">
    <property type="protein sequence ID" value="KAH1115729.1"/>
    <property type="molecule type" value="Genomic_DNA"/>
</dbReference>
<evidence type="ECO:0000313" key="3">
    <source>
        <dbReference type="EMBL" id="KAH1115729.1"/>
    </source>
</evidence>
<dbReference type="Pfam" id="PF14577">
    <property type="entry name" value="SEO_C"/>
    <property type="match status" value="2"/>
</dbReference>
<evidence type="ECO:0000259" key="1">
    <source>
        <dbReference type="Pfam" id="PF14576"/>
    </source>
</evidence>
<comment type="caution">
    <text evidence="3">The sequence shown here is derived from an EMBL/GenBank/DDBJ whole genome shotgun (WGS) entry which is preliminary data.</text>
</comment>
<dbReference type="Proteomes" id="UP000828251">
    <property type="component" value="Unassembled WGS sequence"/>
</dbReference>
<dbReference type="OrthoDB" id="815202at2759"/>
<dbReference type="GO" id="GO:0010088">
    <property type="term" value="P:phloem development"/>
    <property type="evidence" value="ECO:0007669"/>
    <property type="project" value="InterPro"/>
</dbReference>
<accession>A0A9D3W9H2</accession>
<organism evidence="3 4">
    <name type="scientific">Gossypium stocksii</name>
    <dbReference type="NCBI Taxonomy" id="47602"/>
    <lineage>
        <taxon>Eukaryota</taxon>
        <taxon>Viridiplantae</taxon>
        <taxon>Streptophyta</taxon>
        <taxon>Embryophyta</taxon>
        <taxon>Tracheophyta</taxon>
        <taxon>Spermatophyta</taxon>
        <taxon>Magnoliopsida</taxon>
        <taxon>eudicotyledons</taxon>
        <taxon>Gunneridae</taxon>
        <taxon>Pentapetalae</taxon>
        <taxon>rosids</taxon>
        <taxon>malvids</taxon>
        <taxon>Malvales</taxon>
        <taxon>Malvaceae</taxon>
        <taxon>Malvoideae</taxon>
        <taxon>Gossypium</taxon>
    </lineage>
</organism>
<dbReference type="PANTHER" id="PTHR33232">
    <property type="entry name" value="PROTEIN SIEVE ELEMENT OCCLUSION B-LIKE"/>
    <property type="match status" value="1"/>
</dbReference>
<evidence type="ECO:0000259" key="2">
    <source>
        <dbReference type="Pfam" id="PF14577"/>
    </source>
</evidence>
<feature type="domain" description="Sieve element occlusion C-terminal" evidence="2">
    <location>
        <begin position="337"/>
        <end position="411"/>
    </location>
</feature>
<evidence type="ECO:0000313" key="4">
    <source>
        <dbReference type="Proteomes" id="UP000828251"/>
    </source>
</evidence>
<feature type="domain" description="Sieve element occlusion C-terminal" evidence="2">
    <location>
        <begin position="414"/>
        <end position="535"/>
    </location>
</feature>
<proteinExistence type="predicted"/>